<evidence type="ECO:0000256" key="4">
    <source>
        <dbReference type="ARBA" id="ARBA00023288"/>
    </source>
</evidence>
<dbReference type="SUPFAM" id="SSF141488">
    <property type="entry name" value="YdhA-like"/>
    <property type="match status" value="1"/>
</dbReference>
<dbReference type="InterPro" id="IPR036328">
    <property type="entry name" value="MliC_sf"/>
</dbReference>
<dbReference type="Pfam" id="PF09864">
    <property type="entry name" value="MliC"/>
    <property type="match status" value="1"/>
</dbReference>
<dbReference type="EMBL" id="SNWD01000006">
    <property type="protein sequence ID" value="TDN82320.1"/>
    <property type="molecule type" value="Genomic_DNA"/>
</dbReference>
<dbReference type="Proteomes" id="UP000295493">
    <property type="component" value="Unassembled WGS sequence"/>
</dbReference>
<keyword evidence="2" id="KW-0472">Membrane</keyword>
<name>A0A4R6FMU1_9SPHN</name>
<dbReference type="AlphaFoldDB" id="A0A4R6FMU1"/>
<evidence type="ECO:0000256" key="3">
    <source>
        <dbReference type="ARBA" id="ARBA00023139"/>
    </source>
</evidence>
<evidence type="ECO:0000256" key="2">
    <source>
        <dbReference type="ARBA" id="ARBA00023136"/>
    </source>
</evidence>
<protein>
    <recommendedName>
        <fullName evidence="6">C-type lysozyme inhibitor domain-containing protein</fullName>
    </recommendedName>
</protein>
<proteinExistence type="predicted"/>
<evidence type="ECO:0000256" key="1">
    <source>
        <dbReference type="ARBA" id="ARBA00022729"/>
    </source>
</evidence>
<evidence type="ECO:0000313" key="8">
    <source>
        <dbReference type="Proteomes" id="UP000295493"/>
    </source>
</evidence>
<sequence length="254" mass="26372">MRAAIVCGAAAMLLAGCGGPSENGQNRAHGGNAMSAEPVVSAPGNGSQAPELSREDEQAAKAAAGILQRYFALIATGDAGDAQALWQPQADNGQRFGDMVDRYAAFRVDMGTPGAPRPDGEGALRVAIPLILIATDADGTQIRREGQAVLRAANHADWRIANIDFVTRPEGSDQPAEAVTRTLDCIDGSRFSATFDPVSNEVVIGSKGKAIATLKAQPVASGILYRSGGYVLRGKGDRVTFSRPDAAPLPCRAS</sequence>
<reference evidence="7 8" key="1">
    <citation type="submission" date="2019-03" db="EMBL/GenBank/DDBJ databases">
        <title>Genomic Encyclopedia of Type Strains, Phase IV (KMG-IV): sequencing the most valuable type-strain genomes for metagenomic binning, comparative biology and taxonomic classification.</title>
        <authorList>
            <person name="Goeker M."/>
        </authorList>
    </citation>
    <scope>NUCLEOTIDE SEQUENCE [LARGE SCALE GENOMIC DNA]</scope>
    <source>
        <strain evidence="7 8">DSM 25059</strain>
    </source>
</reference>
<evidence type="ECO:0000313" key="7">
    <source>
        <dbReference type="EMBL" id="TDN82320.1"/>
    </source>
</evidence>
<dbReference type="OrthoDB" id="485556at2"/>
<dbReference type="InterPro" id="IPR018660">
    <property type="entry name" value="MliC"/>
</dbReference>
<evidence type="ECO:0000256" key="5">
    <source>
        <dbReference type="SAM" id="MobiDB-lite"/>
    </source>
</evidence>
<gene>
    <name evidence="7" type="ORF">EV664_106128</name>
</gene>
<dbReference type="Gene3D" id="2.40.128.200">
    <property type="match status" value="1"/>
</dbReference>
<keyword evidence="8" id="KW-1185">Reference proteome</keyword>
<feature type="region of interest" description="Disordered" evidence="5">
    <location>
        <begin position="25"/>
        <end position="57"/>
    </location>
</feature>
<accession>A0A4R6FMU1</accession>
<comment type="caution">
    <text evidence="7">The sequence shown here is derived from an EMBL/GenBank/DDBJ whole genome shotgun (WGS) entry which is preliminary data.</text>
</comment>
<dbReference type="PROSITE" id="PS51257">
    <property type="entry name" value="PROKAR_LIPOPROTEIN"/>
    <property type="match status" value="1"/>
</dbReference>
<feature type="domain" description="C-type lysozyme inhibitor" evidence="6">
    <location>
        <begin position="185"/>
        <end position="248"/>
    </location>
</feature>
<keyword evidence="3" id="KW-0564">Palmitate</keyword>
<evidence type="ECO:0000259" key="6">
    <source>
        <dbReference type="Pfam" id="PF09864"/>
    </source>
</evidence>
<keyword evidence="1" id="KW-0732">Signal</keyword>
<organism evidence="7 8">
    <name type="scientific">Stakelama pacifica</name>
    <dbReference type="NCBI Taxonomy" id="517720"/>
    <lineage>
        <taxon>Bacteria</taxon>
        <taxon>Pseudomonadati</taxon>
        <taxon>Pseudomonadota</taxon>
        <taxon>Alphaproteobacteria</taxon>
        <taxon>Sphingomonadales</taxon>
        <taxon>Sphingomonadaceae</taxon>
        <taxon>Stakelama</taxon>
    </lineage>
</organism>
<keyword evidence="4" id="KW-0449">Lipoprotein</keyword>